<feature type="transmembrane region" description="Helical" evidence="1">
    <location>
        <begin position="120"/>
        <end position="138"/>
    </location>
</feature>
<name>A0ABU2FCT8_9EURY</name>
<dbReference type="Proteomes" id="UP001259659">
    <property type="component" value="Unassembled WGS sequence"/>
</dbReference>
<keyword evidence="1" id="KW-0472">Membrane</keyword>
<evidence type="ECO:0000313" key="3">
    <source>
        <dbReference type="Proteomes" id="UP001259659"/>
    </source>
</evidence>
<evidence type="ECO:0000313" key="2">
    <source>
        <dbReference type="EMBL" id="MDS0260064.1"/>
    </source>
</evidence>
<reference evidence="2 3" key="1">
    <citation type="submission" date="2022-06" db="EMBL/GenBank/DDBJ databases">
        <title>Haloarcula sp. a new haloarchaeum isolate from saline soil.</title>
        <authorList>
            <person name="Strakova D."/>
            <person name="Galisteo C."/>
            <person name="Sanchez-Porro C."/>
            <person name="Ventosa A."/>
        </authorList>
    </citation>
    <scope>NUCLEOTIDE SEQUENCE [LARGE SCALE GENOMIC DNA]</scope>
    <source>
        <strain evidence="2 3">S1CR25-12</strain>
    </source>
</reference>
<feature type="transmembrane region" description="Helical" evidence="1">
    <location>
        <begin position="57"/>
        <end position="74"/>
    </location>
</feature>
<sequence length="155" mass="15966">MARRPTRSALLLVAGVSGIAVGVYLPWVQTNPSFPSTAEVPTVLLDGMLPGIRGLDFVLLGGAGLVAVLYVASVGEGARSVLTVLSGLGTVLLCLYRLFATPITGFDAAIGFDATFVPAEGWYLTVLGGLLLAVAGAVQRPDNPVRKTLRTALTG</sequence>
<dbReference type="EMBL" id="JAMQON010000003">
    <property type="protein sequence ID" value="MDS0260064.1"/>
    <property type="molecule type" value="Genomic_DNA"/>
</dbReference>
<feature type="transmembrane region" description="Helical" evidence="1">
    <location>
        <begin position="81"/>
        <end position="100"/>
    </location>
</feature>
<evidence type="ECO:0000256" key="1">
    <source>
        <dbReference type="SAM" id="Phobius"/>
    </source>
</evidence>
<keyword evidence="3" id="KW-1185">Reference proteome</keyword>
<comment type="caution">
    <text evidence="2">The sequence shown here is derived from an EMBL/GenBank/DDBJ whole genome shotgun (WGS) entry which is preliminary data.</text>
</comment>
<proteinExistence type="predicted"/>
<protein>
    <recommendedName>
        <fullName evidence="4">DUF4345 domain-containing protein</fullName>
    </recommendedName>
</protein>
<organism evidence="2 3">
    <name type="scientific">Haloarcula saliterrae</name>
    <dbReference type="NCBI Taxonomy" id="2950534"/>
    <lineage>
        <taxon>Archaea</taxon>
        <taxon>Methanobacteriati</taxon>
        <taxon>Methanobacteriota</taxon>
        <taxon>Stenosarchaea group</taxon>
        <taxon>Halobacteria</taxon>
        <taxon>Halobacteriales</taxon>
        <taxon>Haloarculaceae</taxon>
        <taxon>Haloarcula</taxon>
    </lineage>
</organism>
<accession>A0ABU2FCT8</accession>
<evidence type="ECO:0008006" key="4">
    <source>
        <dbReference type="Google" id="ProtNLM"/>
    </source>
</evidence>
<keyword evidence="1" id="KW-0812">Transmembrane</keyword>
<feature type="transmembrane region" description="Helical" evidence="1">
    <location>
        <begin position="9"/>
        <end position="27"/>
    </location>
</feature>
<keyword evidence="1" id="KW-1133">Transmembrane helix</keyword>
<gene>
    <name evidence="2" type="ORF">NDI56_11730</name>
</gene>